<dbReference type="InParanoid" id="A0A1E7FKH2"/>
<dbReference type="SMART" id="SM00248">
    <property type="entry name" value="ANK"/>
    <property type="match status" value="1"/>
</dbReference>
<keyword evidence="2 7" id="KW-0723">Serine/threonine-protein kinase</keyword>
<keyword evidence="5" id="KW-0040">ANK repeat</keyword>
<evidence type="ECO:0000259" key="8">
    <source>
        <dbReference type="PROSITE" id="PS50011"/>
    </source>
</evidence>
<evidence type="ECO:0000256" key="7">
    <source>
        <dbReference type="RuleBase" id="RU000304"/>
    </source>
</evidence>
<dbReference type="OrthoDB" id="4062651at2759"/>
<dbReference type="Gene3D" id="1.25.40.20">
    <property type="entry name" value="Ankyrin repeat-containing domain"/>
    <property type="match status" value="1"/>
</dbReference>
<evidence type="ECO:0000256" key="5">
    <source>
        <dbReference type="PROSITE-ProRule" id="PRU00023"/>
    </source>
</evidence>
<dbReference type="PROSITE" id="PS00107">
    <property type="entry name" value="PROTEIN_KINASE_ATP"/>
    <property type="match status" value="1"/>
</dbReference>
<gene>
    <name evidence="9" type="ORF">FRACYDRAFT_149450</name>
</gene>
<dbReference type="KEGG" id="fcy:FRACYDRAFT_149450"/>
<dbReference type="InterPro" id="IPR036770">
    <property type="entry name" value="Ankyrin_rpt-contain_sf"/>
</dbReference>
<name>A0A1E7FKH2_9STRA</name>
<dbReference type="CDD" id="cd13999">
    <property type="entry name" value="STKc_MAP3K-like"/>
    <property type="match status" value="1"/>
</dbReference>
<dbReference type="PANTHER" id="PTHR44329:SF140">
    <property type="entry name" value="INACTIVE PROTEIN TYROSINE KINASE PTKL"/>
    <property type="match status" value="1"/>
</dbReference>
<dbReference type="EMBL" id="KV784356">
    <property type="protein sequence ID" value="OEU18679.1"/>
    <property type="molecule type" value="Genomic_DNA"/>
</dbReference>
<evidence type="ECO:0000256" key="3">
    <source>
        <dbReference type="ARBA" id="ARBA00022741"/>
    </source>
</evidence>
<evidence type="ECO:0000256" key="2">
    <source>
        <dbReference type="ARBA" id="ARBA00022527"/>
    </source>
</evidence>
<dbReference type="PANTHER" id="PTHR44329">
    <property type="entry name" value="SERINE/THREONINE-PROTEIN KINASE TNNI3K-RELATED"/>
    <property type="match status" value="1"/>
</dbReference>
<protein>
    <submittedName>
        <fullName evidence="9">Kinase-like protein</fullName>
    </submittedName>
</protein>
<feature type="non-terminal residue" evidence="9">
    <location>
        <position position="366"/>
    </location>
</feature>
<organism evidence="9 10">
    <name type="scientific">Fragilariopsis cylindrus CCMP1102</name>
    <dbReference type="NCBI Taxonomy" id="635003"/>
    <lineage>
        <taxon>Eukaryota</taxon>
        <taxon>Sar</taxon>
        <taxon>Stramenopiles</taxon>
        <taxon>Ochrophyta</taxon>
        <taxon>Bacillariophyta</taxon>
        <taxon>Bacillariophyceae</taxon>
        <taxon>Bacillariophycidae</taxon>
        <taxon>Bacillariales</taxon>
        <taxon>Bacillariaceae</taxon>
        <taxon>Fragilariopsis</taxon>
    </lineage>
</organism>
<dbReference type="InterPro" id="IPR000719">
    <property type="entry name" value="Prot_kinase_dom"/>
</dbReference>
<evidence type="ECO:0000313" key="9">
    <source>
        <dbReference type="EMBL" id="OEU18679.1"/>
    </source>
</evidence>
<feature type="binding site" evidence="6">
    <location>
        <position position="122"/>
    </location>
    <ligand>
        <name>ATP</name>
        <dbReference type="ChEBI" id="CHEBI:30616"/>
    </ligand>
</feature>
<dbReference type="PIRSF" id="PIRSF000654">
    <property type="entry name" value="Integrin-linked_kinase"/>
    <property type="match status" value="1"/>
</dbReference>
<evidence type="ECO:0000256" key="4">
    <source>
        <dbReference type="ARBA" id="ARBA00022840"/>
    </source>
</evidence>
<feature type="domain" description="Protein kinase" evidence="8">
    <location>
        <begin position="95"/>
        <end position="366"/>
    </location>
</feature>
<sequence>INEGDYDKRTALHLAAGEGKDDIVGLLCRHKANVNVEDRWGNKPLDDAERGKNRTKCKTILKNFGATNGYRKEDIGDSTTRRREISNFKVTFEELEMVDKIGKGSFGEIYRCRWRDIMVAAKCIRTAKVEKEWAMKQVLNQLKDEKALSDFRTEISILKSLRHPNIVLLLAYSTTEDLEVMISELMKCSLLDVFKAHIINGTKMKKKDKFAYATQLAQGMQYLHTCKPVIIHRDLKPANLLIDHSGVLKVADFGLSKVRPDPKQNEKDTFMMTGETGSYRFMAPEVFRHSDYNETVDVYSFGMILFFLLSGKPPWPDDNGIVAATKAAEEGDRPMIPRSWDNPLQILLQDCWDENPSSRPSFRQIL</sequence>
<dbReference type="PROSITE" id="PS50297">
    <property type="entry name" value="ANK_REP_REGION"/>
    <property type="match status" value="1"/>
</dbReference>
<dbReference type="InterPro" id="IPR051681">
    <property type="entry name" value="Ser/Thr_Kinases-Pseudokinases"/>
</dbReference>
<dbReference type="PROSITE" id="PS50011">
    <property type="entry name" value="PROTEIN_KINASE_DOM"/>
    <property type="match status" value="1"/>
</dbReference>
<dbReference type="PROSITE" id="PS50088">
    <property type="entry name" value="ANK_REPEAT"/>
    <property type="match status" value="1"/>
</dbReference>
<dbReference type="Gene3D" id="1.10.510.10">
    <property type="entry name" value="Transferase(Phosphotransferase) domain 1"/>
    <property type="match status" value="1"/>
</dbReference>
<dbReference type="InterPro" id="IPR001245">
    <property type="entry name" value="Ser-Thr/Tyr_kinase_cat_dom"/>
</dbReference>
<comment type="similarity">
    <text evidence="1">Belongs to the protein kinase superfamily. TKL Ser/Thr protein kinase family.</text>
</comment>
<keyword evidence="4 6" id="KW-0067">ATP-binding</keyword>
<dbReference type="GO" id="GO:0004674">
    <property type="term" value="F:protein serine/threonine kinase activity"/>
    <property type="evidence" value="ECO:0007669"/>
    <property type="project" value="UniProtKB-KW"/>
</dbReference>
<keyword evidence="9" id="KW-0418">Kinase</keyword>
<keyword evidence="10" id="KW-1185">Reference proteome</keyword>
<feature type="repeat" description="ANK" evidence="5">
    <location>
        <begin position="7"/>
        <end position="39"/>
    </location>
</feature>
<evidence type="ECO:0000256" key="6">
    <source>
        <dbReference type="PROSITE-ProRule" id="PRU10141"/>
    </source>
</evidence>
<proteinExistence type="inferred from homology"/>
<dbReference type="GO" id="GO:0005524">
    <property type="term" value="F:ATP binding"/>
    <property type="evidence" value="ECO:0007669"/>
    <property type="project" value="UniProtKB-UniRule"/>
</dbReference>
<dbReference type="AlphaFoldDB" id="A0A1E7FKH2"/>
<dbReference type="PROSITE" id="PS00108">
    <property type="entry name" value="PROTEIN_KINASE_ST"/>
    <property type="match status" value="1"/>
</dbReference>
<evidence type="ECO:0000256" key="1">
    <source>
        <dbReference type="ARBA" id="ARBA00005843"/>
    </source>
</evidence>
<dbReference type="InterPro" id="IPR008271">
    <property type="entry name" value="Ser/Thr_kinase_AS"/>
</dbReference>
<dbReference type="Pfam" id="PF12796">
    <property type="entry name" value="Ank_2"/>
    <property type="match status" value="1"/>
</dbReference>
<keyword evidence="3 6" id="KW-0547">Nucleotide-binding</keyword>
<dbReference type="Pfam" id="PF07714">
    <property type="entry name" value="PK_Tyr_Ser-Thr"/>
    <property type="match status" value="1"/>
</dbReference>
<keyword evidence="9" id="KW-0808">Transferase</keyword>
<dbReference type="InterPro" id="IPR017441">
    <property type="entry name" value="Protein_kinase_ATP_BS"/>
</dbReference>
<dbReference type="Gene3D" id="3.30.200.20">
    <property type="entry name" value="Phosphorylase Kinase, domain 1"/>
    <property type="match status" value="1"/>
</dbReference>
<dbReference type="SUPFAM" id="SSF56112">
    <property type="entry name" value="Protein kinase-like (PK-like)"/>
    <property type="match status" value="1"/>
</dbReference>
<dbReference type="InterPro" id="IPR011009">
    <property type="entry name" value="Kinase-like_dom_sf"/>
</dbReference>
<evidence type="ECO:0000313" key="10">
    <source>
        <dbReference type="Proteomes" id="UP000095751"/>
    </source>
</evidence>
<dbReference type="SMART" id="SM00220">
    <property type="entry name" value="S_TKc"/>
    <property type="match status" value="1"/>
</dbReference>
<accession>A0A1E7FKH2</accession>
<dbReference type="SUPFAM" id="SSF48403">
    <property type="entry name" value="Ankyrin repeat"/>
    <property type="match status" value="1"/>
</dbReference>
<dbReference type="Proteomes" id="UP000095751">
    <property type="component" value="Unassembled WGS sequence"/>
</dbReference>
<dbReference type="InterPro" id="IPR002110">
    <property type="entry name" value="Ankyrin_rpt"/>
</dbReference>
<reference evidence="9 10" key="1">
    <citation type="submission" date="2016-09" db="EMBL/GenBank/DDBJ databases">
        <title>Extensive genetic diversity and differential bi-allelic expression allows diatom success in the polar Southern Ocean.</title>
        <authorList>
            <consortium name="DOE Joint Genome Institute"/>
            <person name="Mock T."/>
            <person name="Otillar R.P."/>
            <person name="Strauss J."/>
            <person name="Dupont C."/>
            <person name="Frickenhaus S."/>
            <person name="Maumus F."/>
            <person name="Mcmullan M."/>
            <person name="Sanges R."/>
            <person name="Schmutz J."/>
            <person name="Toseland A."/>
            <person name="Valas R."/>
            <person name="Veluchamy A."/>
            <person name="Ward B.J."/>
            <person name="Allen A."/>
            <person name="Barry K."/>
            <person name="Falciatore A."/>
            <person name="Ferrante M."/>
            <person name="Fortunato A.E."/>
            <person name="Gloeckner G."/>
            <person name="Gruber A."/>
            <person name="Hipkin R."/>
            <person name="Janech M."/>
            <person name="Kroth P."/>
            <person name="Leese F."/>
            <person name="Lindquist E."/>
            <person name="Lyon B.R."/>
            <person name="Martin J."/>
            <person name="Mayer C."/>
            <person name="Parker M."/>
            <person name="Quesneville H."/>
            <person name="Raymond J."/>
            <person name="Uhlig C."/>
            <person name="Valentin K.U."/>
            <person name="Worden A.Z."/>
            <person name="Armbrust E.V."/>
            <person name="Bowler C."/>
            <person name="Green B."/>
            <person name="Moulton V."/>
            <person name="Van Oosterhout C."/>
            <person name="Grigoriev I."/>
        </authorList>
    </citation>
    <scope>NUCLEOTIDE SEQUENCE [LARGE SCALE GENOMIC DNA]</scope>
    <source>
        <strain evidence="9 10">CCMP1102</strain>
    </source>
</reference>
<feature type="non-terminal residue" evidence="9">
    <location>
        <position position="1"/>
    </location>
</feature>